<proteinExistence type="predicted"/>
<sequence>MNATNIIAIIIVILAFCSPFALIYWIVRKIKKYIGQKNKPLSNKSEVYIKNKSNINTSVIHNQNFNKKINRKLHIVSDMNLKNYTNEEIIELVFDPFLRIKTFSDELKTNVTYRDYNGNIIFDRTFTALEMRSERIDNYLLIQFARSDGDDAFKLYFIDLLNNKVIFSVYPEFYWDEVNSYDGNILVIKNKYGSFEVNNFGQLVDNVTYLKAVAVSYSIESLDAVSQLFSKLDKNKDNIQFYHSVLDECFVKIQSEFHALGYLANLLKIKGEIFEYQNDFYNAYRVYALGLKLNAKLSVRNAIKRVSKQLRQNTIDSINKSITFLADSLIAKNKELREKSLEKSRLGFEEGVRTGRIVIKESEK</sequence>
<reference evidence="1 2" key="1">
    <citation type="submission" date="2016-10" db="EMBL/GenBank/DDBJ databases">
        <title>Rodentibacter gen. nov. and new species.</title>
        <authorList>
            <person name="Christensen H."/>
        </authorList>
    </citation>
    <scope>NUCLEOTIDE SEQUENCE [LARGE SCALE GENOMIC DNA]</scope>
    <source>
        <strain evidence="1 2">199137021</strain>
    </source>
</reference>
<evidence type="ECO:0000313" key="1">
    <source>
        <dbReference type="EMBL" id="OOF72389.1"/>
    </source>
</evidence>
<keyword evidence="2" id="KW-1185">Reference proteome</keyword>
<evidence type="ECO:0000313" key="2">
    <source>
        <dbReference type="Proteomes" id="UP000188998"/>
    </source>
</evidence>
<comment type="caution">
    <text evidence="1">The sequence shown here is derived from an EMBL/GenBank/DDBJ whole genome shotgun (WGS) entry which is preliminary data.</text>
</comment>
<organism evidence="1 2">
    <name type="scientific">Rodentibacter caecimuris</name>
    <dbReference type="NCBI Taxonomy" id="1796644"/>
    <lineage>
        <taxon>Bacteria</taxon>
        <taxon>Pseudomonadati</taxon>
        <taxon>Pseudomonadota</taxon>
        <taxon>Gammaproteobacteria</taxon>
        <taxon>Pasteurellales</taxon>
        <taxon>Pasteurellaceae</taxon>
        <taxon>Rodentibacter</taxon>
    </lineage>
</organism>
<dbReference type="Proteomes" id="UP000188998">
    <property type="component" value="Unassembled WGS sequence"/>
</dbReference>
<dbReference type="EMBL" id="MLAB01000019">
    <property type="protein sequence ID" value="OOF72389.1"/>
    <property type="molecule type" value="Genomic_DNA"/>
</dbReference>
<dbReference type="RefSeq" id="WP_059366234.1">
    <property type="nucleotide sequence ID" value="NZ_BBXJ01000001.1"/>
</dbReference>
<accession>A0A9X8W0M2</accession>
<gene>
    <name evidence="1" type="ORF">BKG90_04680</name>
</gene>
<name>A0A9X8W0M2_9PAST</name>
<dbReference type="AlphaFoldDB" id="A0A9X8W0M2"/>
<protein>
    <submittedName>
        <fullName evidence="1">Uncharacterized protein</fullName>
    </submittedName>
</protein>